<dbReference type="Pfam" id="PF00462">
    <property type="entry name" value="Glutaredoxin"/>
    <property type="match status" value="1"/>
</dbReference>
<dbReference type="InterPro" id="IPR002109">
    <property type="entry name" value="Glutaredoxin"/>
</dbReference>
<comment type="caution">
    <text evidence="2">The sequence shown here is derived from an EMBL/GenBank/DDBJ whole genome shotgun (WGS) entry which is preliminary data.</text>
</comment>
<dbReference type="SUPFAM" id="SSF52833">
    <property type="entry name" value="Thioredoxin-like"/>
    <property type="match status" value="1"/>
</dbReference>
<dbReference type="EMBL" id="LNQE01000950">
    <property type="protein sequence ID" value="KUG22625.1"/>
    <property type="molecule type" value="Genomic_DNA"/>
</dbReference>
<dbReference type="AlphaFoldDB" id="A0A0W8FPE2"/>
<evidence type="ECO:0000259" key="1">
    <source>
        <dbReference type="Pfam" id="PF00462"/>
    </source>
</evidence>
<dbReference type="Gene3D" id="3.40.30.10">
    <property type="entry name" value="Glutaredoxin"/>
    <property type="match status" value="1"/>
</dbReference>
<accession>A0A0W8FPE2</accession>
<name>A0A0W8FPE2_9ZZZZ</name>
<dbReference type="InterPro" id="IPR036249">
    <property type="entry name" value="Thioredoxin-like_sf"/>
</dbReference>
<sequence>MDKEIIIYGKAGCPFTDKALAAFGEKAKYVEVGSDLSKLQEMLNISGGIRKVPVIVDGEKVTIGYGGT</sequence>
<proteinExistence type="predicted"/>
<organism evidence="2">
    <name type="scientific">hydrocarbon metagenome</name>
    <dbReference type="NCBI Taxonomy" id="938273"/>
    <lineage>
        <taxon>unclassified sequences</taxon>
        <taxon>metagenomes</taxon>
        <taxon>ecological metagenomes</taxon>
    </lineage>
</organism>
<evidence type="ECO:0000313" key="2">
    <source>
        <dbReference type="EMBL" id="KUG22625.1"/>
    </source>
</evidence>
<dbReference type="NCBIfam" id="NF041114">
    <property type="entry name" value="gluta_UXX_star_1"/>
    <property type="match status" value="1"/>
</dbReference>
<reference evidence="2" key="1">
    <citation type="journal article" date="2015" name="Proc. Natl. Acad. Sci. U.S.A.">
        <title>Networks of energetic and metabolic interactions define dynamics in microbial communities.</title>
        <authorList>
            <person name="Embree M."/>
            <person name="Liu J.K."/>
            <person name="Al-Bassam M.M."/>
            <person name="Zengler K."/>
        </authorList>
    </citation>
    <scope>NUCLEOTIDE SEQUENCE</scope>
</reference>
<protein>
    <submittedName>
        <fullName evidence="2">Glutaredoxin</fullName>
    </submittedName>
</protein>
<gene>
    <name evidence="2" type="ORF">ASZ90_007592</name>
</gene>
<feature type="domain" description="Glutaredoxin" evidence="1">
    <location>
        <begin position="5"/>
        <end position="59"/>
    </location>
</feature>